<name>A0A1X7SUL4_AMPQE</name>
<reference evidence="1" key="1">
    <citation type="submission" date="2017-05" db="UniProtKB">
        <authorList>
            <consortium name="EnsemblMetazoa"/>
        </authorList>
    </citation>
    <scope>IDENTIFICATION</scope>
</reference>
<organism evidence="1">
    <name type="scientific">Amphimedon queenslandica</name>
    <name type="common">Sponge</name>
    <dbReference type="NCBI Taxonomy" id="400682"/>
    <lineage>
        <taxon>Eukaryota</taxon>
        <taxon>Metazoa</taxon>
        <taxon>Porifera</taxon>
        <taxon>Demospongiae</taxon>
        <taxon>Heteroscleromorpha</taxon>
        <taxon>Haplosclerida</taxon>
        <taxon>Niphatidae</taxon>
        <taxon>Amphimedon</taxon>
    </lineage>
</organism>
<dbReference type="EnsemblMetazoa" id="Aqu2.1.05675_001">
    <property type="protein sequence ID" value="Aqu2.1.05675_001"/>
    <property type="gene ID" value="Aqu2.1.05675"/>
</dbReference>
<dbReference type="InParanoid" id="A0A1X7SUL4"/>
<dbReference type="AlphaFoldDB" id="A0A1X7SUL4"/>
<dbReference type="OrthoDB" id="10042665at2759"/>
<sequence>EATCTELLSHTVSSNPRAGRGVATFFRDAARANAIVVLDGAEFILGSVSSVQSSGVIGCETYSLAYQIEQYTGMTILTTRYEIGLLDLSRLPKMRYVVPLWTPSVNLREKIWSKLLPKKLPVSSSIDVKKLAERFSFTGGDIGSVICTAAEIIAGGDNANIQSPSSVTTELLEQVAETHLKKMNQSMGHSIQSMFQ</sequence>
<accession>A0A1X7SUL4</accession>
<evidence type="ECO:0008006" key="2">
    <source>
        <dbReference type="Google" id="ProtNLM"/>
    </source>
</evidence>
<evidence type="ECO:0000313" key="1">
    <source>
        <dbReference type="EnsemblMetazoa" id="Aqu2.1.05675_001"/>
    </source>
</evidence>
<protein>
    <recommendedName>
        <fullName evidence="2">ATPase AAA-type core domain-containing protein</fullName>
    </recommendedName>
</protein>
<proteinExistence type="predicted"/>